<evidence type="ECO:0000313" key="3">
    <source>
        <dbReference type="Proteomes" id="UP000672032"/>
    </source>
</evidence>
<evidence type="ECO:0000313" key="2">
    <source>
        <dbReference type="EMBL" id="QSZ28935.1"/>
    </source>
</evidence>
<keyword evidence="3" id="KW-1185">Reference proteome</keyword>
<keyword evidence="1" id="KW-0732">Signal</keyword>
<dbReference type="EMBL" id="CP063405">
    <property type="protein sequence ID" value="QSZ28935.1"/>
    <property type="molecule type" value="Genomic_DNA"/>
</dbReference>
<dbReference type="AlphaFoldDB" id="A0A8A3NTA6"/>
<gene>
    <name evidence="2" type="ORF">DSL72_003442</name>
</gene>
<dbReference type="OrthoDB" id="3476366at2759"/>
<organism evidence="2 3">
    <name type="scientific">Monilinia vaccinii-corymbosi</name>
    <dbReference type="NCBI Taxonomy" id="61207"/>
    <lineage>
        <taxon>Eukaryota</taxon>
        <taxon>Fungi</taxon>
        <taxon>Dikarya</taxon>
        <taxon>Ascomycota</taxon>
        <taxon>Pezizomycotina</taxon>
        <taxon>Leotiomycetes</taxon>
        <taxon>Helotiales</taxon>
        <taxon>Sclerotiniaceae</taxon>
        <taxon>Monilinia</taxon>
    </lineage>
</organism>
<dbReference type="Proteomes" id="UP000672032">
    <property type="component" value="Chromosome 1"/>
</dbReference>
<feature type="chain" id="PRO_5032924418" evidence="1">
    <location>
        <begin position="23"/>
        <end position="146"/>
    </location>
</feature>
<protein>
    <submittedName>
        <fullName evidence="2">Uncharacterized protein</fullName>
    </submittedName>
</protein>
<feature type="signal peptide" evidence="1">
    <location>
        <begin position="1"/>
        <end position="22"/>
    </location>
</feature>
<accession>A0A8A3NTA6</accession>
<evidence type="ECO:0000256" key="1">
    <source>
        <dbReference type="SAM" id="SignalP"/>
    </source>
</evidence>
<name>A0A8A3NTA6_9HELO</name>
<proteinExistence type="predicted"/>
<reference evidence="2" key="1">
    <citation type="submission" date="2020-10" db="EMBL/GenBank/DDBJ databases">
        <title>Genome Sequence of Monilinia vaccinii-corymbosi Sheds Light on Mummy Berry Disease Infection of Blueberry and Mating Type.</title>
        <authorList>
            <person name="Yow A.G."/>
            <person name="Zhang Y."/>
            <person name="Bansal K."/>
            <person name="Eacker S.M."/>
            <person name="Sullivan S."/>
            <person name="Liachko I."/>
            <person name="Cubeta M.A."/>
            <person name="Rollins J.A."/>
            <person name="Ashrafi H."/>
        </authorList>
    </citation>
    <scope>NUCLEOTIDE SEQUENCE</scope>
    <source>
        <strain evidence="2">RL-1</strain>
    </source>
</reference>
<sequence>MRTSFLSISSLLALSLPLTVLADFHYGLVDYVITTATGRYAMILPASQTECTAAYDFYPKGPFGFDAPTGIVQGMSDICGKEIKLNVTSGSWYTISRNILGGNCTAVNTTSPMSGVKSAVCNIGWHSGASYTDIWRCPGDICSKEL</sequence>